<dbReference type="InterPro" id="IPR050313">
    <property type="entry name" value="Carb_Metab_HTH_regulators"/>
</dbReference>
<name>A0A1N6KC42_9BURK</name>
<dbReference type="InterPro" id="IPR036388">
    <property type="entry name" value="WH-like_DNA-bd_sf"/>
</dbReference>
<dbReference type="Gene3D" id="1.10.10.10">
    <property type="entry name" value="Winged helix-like DNA-binding domain superfamily/Winged helix DNA-binding domain"/>
    <property type="match status" value="1"/>
</dbReference>
<dbReference type="Gene3D" id="3.40.50.1360">
    <property type="match status" value="1"/>
</dbReference>
<dbReference type="SMART" id="SM01134">
    <property type="entry name" value="DeoRC"/>
    <property type="match status" value="1"/>
</dbReference>
<dbReference type="PROSITE" id="PS51000">
    <property type="entry name" value="HTH_DEOR_2"/>
    <property type="match status" value="1"/>
</dbReference>
<feature type="domain" description="HTH deoR-type" evidence="5">
    <location>
        <begin position="45"/>
        <end position="100"/>
    </location>
</feature>
<evidence type="ECO:0000259" key="5">
    <source>
        <dbReference type="PROSITE" id="PS51000"/>
    </source>
</evidence>
<dbReference type="Pfam" id="PF00455">
    <property type="entry name" value="DeoRC"/>
    <property type="match status" value="1"/>
</dbReference>
<dbReference type="PANTHER" id="PTHR30363">
    <property type="entry name" value="HTH-TYPE TRANSCRIPTIONAL REGULATOR SRLR-RELATED"/>
    <property type="match status" value="1"/>
</dbReference>
<dbReference type="InterPro" id="IPR014036">
    <property type="entry name" value="DeoR-like_C"/>
</dbReference>
<reference evidence="6 7" key="1">
    <citation type="submission" date="2016-11" db="EMBL/GenBank/DDBJ databases">
        <authorList>
            <person name="Jaros S."/>
            <person name="Januszkiewicz K."/>
            <person name="Wedrychowicz H."/>
        </authorList>
    </citation>
    <scope>NUCLEOTIDE SEQUENCE [LARGE SCALE GENOMIC DNA]</scope>
    <source>
        <strain evidence="6 7">GAS86</strain>
    </source>
</reference>
<keyword evidence="4" id="KW-0804">Transcription</keyword>
<dbReference type="AlphaFoldDB" id="A0A1N6KC42"/>
<evidence type="ECO:0000256" key="3">
    <source>
        <dbReference type="ARBA" id="ARBA00023125"/>
    </source>
</evidence>
<organism evidence="6 7">
    <name type="scientific">Paraburkholderia phenazinium</name>
    <dbReference type="NCBI Taxonomy" id="60549"/>
    <lineage>
        <taxon>Bacteria</taxon>
        <taxon>Pseudomonadati</taxon>
        <taxon>Pseudomonadota</taxon>
        <taxon>Betaproteobacteria</taxon>
        <taxon>Burkholderiales</taxon>
        <taxon>Burkholderiaceae</taxon>
        <taxon>Paraburkholderia</taxon>
    </lineage>
</organism>
<protein>
    <submittedName>
        <fullName evidence="6">Transcriptional regulator, DeoR family</fullName>
    </submittedName>
</protein>
<proteinExistence type="predicted"/>
<evidence type="ECO:0000313" key="7">
    <source>
        <dbReference type="Proteomes" id="UP000184693"/>
    </source>
</evidence>
<evidence type="ECO:0000313" key="6">
    <source>
        <dbReference type="EMBL" id="SIO53896.1"/>
    </source>
</evidence>
<evidence type="ECO:0000256" key="2">
    <source>
        <dbReference type="ARBA" id="ARBA00023015"/>
    </source>
</evidence>
<dbReference type="PANTHER" id="PTHR30363:SF4">
    <property type="entry name" value="GLYCEROL-3-PHOSPHATE REGULON REPRESSOR"/>
    <property type="match status" value="1"/>
</dbReference>
<keyword evidence="3" id="KW-0238">DNA-binding</keyword>
<dbReference type="Proteomes" id="UP000184693">
    <property type="component" value="Unassembled WGS sequence"/>
</dbReference>
<keyword evidence="2" id="KW-0805">Transcription regulation</keyword>
<dbReference type="InterPro" id="IPR037171">
    <property type="entry name" value="NagB/RpiA_transferase-like"/>
</dbReference>
<dbReference type="GO" id="GO:0003677">
    <property type="term" value="F:DNA binding"/>
    <property type="evidence" value="ECO:0007669"/>
    <property type="project" value="UniProtKB-KW"/>
</dbReference>
<accession>A0A1N6KC42</accession>
<dbReference type="PROSITE" id="PS00894">
    <property type="entry name" value="HTH_DEOR_1"/>
    <property type="match status" value="1"/>
</dbReference>
<dbReference type="InterPro" id="IPR036390">
    <property type="entry name" value="WH_DNA-bd_sf"/>
</dbReference>
<dbReference type="SUPFAM" id="SSF46785">
    <property type="entry name" value="Winged helix' DNA-binding domain"/>
    <property type="match status" value="1"/>
</dbReference>
<sequence>MGPTTARHALGLKRRARRMRRRDVGLDSNPFSAHRVPRKLCTMLNQPRLDEIVRLLSQQQRVKSIDLATSFGVSEETIRRDFKFLEGQGKLRRVHGGAILPRLNEEQPLQVRNRIKTQAKVALAGCAMQIVQEGMAVFLDTGTTTLALAQRLTSFANLKVVTNSLDIAQLLTHQSDNQVLVTPGDVRRNDNALIGPHTLEFARQFHYDIAFMGIGGIDLELGLMDYEESEALLRRALVKHCVRSVILADDGKFGHRTFINTLPFSAISTLVTNRPLSDEFATRMEHDDVDVLHP</sequence>
<dbReference type="PRINTS" id="PR00037">
    <property type="entry name" value="HTHLACR"/>
</dbReference>
<dbReference type="GO" id="GO:0003700">
    <property type="term" value="F:DNA-binding transcription factor activity"/>
    <property type="evidence" value="ECO:0007669"/>
    <property type="project" value="InterPro"/>
</dbReference>
<evidence type="ECO:0000256" key="4">
    <source>
        <dbReference type="ARBA" id="ARBA00023163"/>
    </source>
</evidence>
<dbReference type="InterPro" id="IPR018356">
    <property type="entry name" value="Tscrpt_reg_HTH_DeoR_CS"/>
</dbReference>
<dbReference type="SMART" id="SM00420">
    <property type="entry name" value="HTH_DEOR"/>
    <property type="match status" value="1"/>
</dbReference>
<gene>
    <name evidence="6" type="ORF">SAMN05444168_6681</name>
</gene>
<dbReference type="InterPro" id="IPR001034">
    <property type="entry name" value="DeoR_HTH"/>
</dbReference>
<dbReference type="SUPFAM" id="SSF100950">
    <property type="entry name" value="NagB/RpiA/CoA transferase-like"/>
    <property type="match status" value="1"/>
</dbReference>
<dbReference type="EMBL" id="FSRM01000002">
    <property type="protein sequence ID" value="SIO53896.1"/>
    <property type="molecule type" value="Genomic_DNA"/>
</dbReference>
<dbReference type="Pfam" id="PF08220">
    <property type="entry name" value="HTH_DeoR"/>
    <property type="match status" value="1"/>
</dbReference>
<keyword evidence="1" id="KW-0678">Repressor</keyword>
<evidence type="ECO:0000256" key="1">
    <source>
        <dbReference type="ARBA" id="ARBA00022491"/>
    </source>
</evidence>